<evidence type="ECO:0000313" key="3">
    <source>
        <dbReference type="Proteomes" id="UP001207742"/>
    </source>
</evidence>
<proteinExistence type="inferred from homology"/>
<keyword evidence="3" id="KW-1185">Reference proteome</keyword>
<dbReference type="Gene3D" id="1.10.600.10">
    <property type="entry name" value="Farnesyl Diphosphate Synthase"/>
    <property type="match status" value="1"/>
</dbReference>
<organism evidence="2 3">
    <name type="scientific">Chitinophaga nivalis</name>
    <dbReference type="NCBI Taxonomy" id="2991709"/>
    <lineage>
        <taxon>Bacteria</taxon>
        <taxon>Pseudomonadati</taxon>
        <taxon>Bacteroidota</taxon>
        <taxon>Chitinophagia</taxon>
        <taxon>Chitinophagales</taxon>
        <taxon>Chitinophagaceae</taxon>
        <taxon>Chitinophaga</taxon>
    </lineage>
</organism>
<keyword evidence="1" id="KW-0456">Lyase</keyword>
<protein>
    <recommendedName>
        <fullName evidence="1">Terpene synthase</fullName>
        <ecNumber evidence="1">4.2.3.-</ecNumber>
    </recommendedName>
</protein>
<comment type="cofactor">
    <cofactor evidence="1">
        <name>Mg(2+)</name>
        <dbReference type="ChEBI" id="CHEBI:18420"/>
    </cofactor>
</comment>
<sequence>MIQELVLNIPFPSRINVDIDGIRQRTLAWLRACGLMKSDAAVKRYLDMDITGLGARWYPDATGEELDIAVLSVCIATFLDDQFDGVLANQTDEVAKVIQDLIRLMQPGDPVLHFPDSPLVQTYAAYFSRNRAGATPSWYTRHCLSWENYLKAMVVEVEHNRTTAVFENLEDFLVLRRETGFMRIAIDMLERTGHYELSPELLSIDTLQEMITLTCDIIDAANDIHSLRKEEIRNDTLHNIVACLQQLHHCSQTAALEITLQLIDNWSTRFQSLAQETPVLSQILHLSEKETRDLQLYITGLSTLMSGYYLWGRATKKYHEDNIIPPGQHGFTESYL</sequence>
<keyword evidence="1" id="KW-0479">Metal-binding</keyword>
<dbReference type="PANTHER" id="PTHR35201:SF4">
    <property type="entry name" value="BETA-PINACENE SYNTHASE-RELATED"/>
    <property type="match status" value="1"/>
</dbReference>
<comment type="similarity">
    <text evidence="1">Belongs to the terpene synthase family.</text>
</comment>
<reference evidence="2 3" key="1">
    <citation type="submission" date="2022-10" db="EMBL/GenBank/DDBJ databases">
        <title>Chitinophaga nivalis PC15 sp. nov., isolated from Pyeongchang county, South Korea.</title>
        <authorList>
            <person name="Trinh H.N."/>
        </authorList>
    </citation>
    <scope>NUCLEOTIDE SEQUENCE [LARGE SCALE GENOMIC DNA]</scope>
    <source>
        <strain evidence="2 3">PC14</strain>
    </source>
</reference>
<dbReference type="InterPro" id="IPR008949">
    <property type="entry name" value="Isoprenoid_synthase_dom_sf"/>
</dbReference>
<dbReference type="SUPFAM" id="SSF48576">
    <property type="entry name" value="Terpenoid synthases"/>
    <property type="match status" value="1"/>
</dbReference>
<dbReference type="RefSeq" id="WP_264733626.1">
    <property type="nucleotide sequence ID" value="NZ_JAPDNR010000001.1"/>
</dbReference>
<evidence type="ECO:0000313" key="2">
    <source>
        <dbReference type="EMBL" id="MCW3486811.1"/>
    </source>
</evidence>
<dbReference type="PANTHER" id="PTHR35201">
    <property type="entry name" value="TERPENE SYNTHASE"/>
    <property type="match status" value="1"/>
</dbReference>
<dbReference type="Proteomes" id="UP001207742">
    <property type="component" value="Unassembled WGS sequence"/>
</dbReference>
<dbReference type="EMBL" id="JAPDNS010000002">
    <property type="protein sequence ID" value="MCW3486811.1"/>
    <property type="molecule type" value="Genomic_DNA"/>
</dbReference>
<dbReference type="InterPro" id="IPR034686">
    <property type="entry name" value="Terpene_cyclase-like_2"/>
</dbReference>
<dbReference type="Pfam" id="PF19086">
    <property type="entry name" value="Terpene_syn_C_2"/>
    <property type="match status" value="1"/>
</dbReference>
<dbReference type="EC" id="4.2.3.-" evidence="1"/>
<keyword evidence="1" id="KW-0460">Magnesium</keyword>
<name>A0ABT3IS71_9BACT</name>
<evidence type="ECO:0000256" key="1">
    <source>
        <dbReference type="RuleBase" id="RU366034"/>
    </source>
</evidence>
<comment type="caution">
    <text evidence="2">The sequence shown here is derived from an EMBL/GenBank/DDBJ whole genome shotgun (WGS) entry which is preliminary data.</text>
</comment>
<gene>
    <name evidence="2" type="ORF">OL497_23135</name>
</gene>
<accession>A0ABT3IS71</accession>